<dbReference type="InterPro" id="IPR021460">
    <property type="entry name" value="DUF3112"/>
</dbReference>
<evidence type="ECO:0000313" key="3">
    <source>
        <dbReference type="EMBL" id="ROT40624.1"/>
    </source>
</evidence>
<feature type="transmembrane region" description="Helical" evidence="2">
    <location>
        <begin position="148"/>
        <end position="172"/>
    </location>
</feature>
<reference evidence="3 4" key="1">
    <citation type="journal article" date="2018" name="Mol. Ecol.">
        <title>The obligate alkalophilic soda-lake fungus Sodiomyces alkalinus has shifted to a protein diet.</title>
        <authorList>
            <person name="Grum-Grzhimaylo A.A."/>
            <person name="Falkoski D.L."/>
            <person name="van den Heuvel J."/>
            <person name="Valero-Jimenez C.A."/>
            <person name="Min B."/>
            <person name="Choi I.G."/>
            <person name="Lipzen A."/>
            <person name="Daum C.G."/>
            <person name="Aanen D.K."/>
            <person name="Tsang A."/>
            <person name="Henrissat B."/>
            <person name="Bilanenko E.N."/>
            <person name="de Vries R.P."/>
            <person name="van Kan J.A.L."/>
            <person name="Grigoriev I.V."/>
            <person name="Debets A.J.M."/>
        </authorList>
    </citation>
    <scope>NUCLEOTIDE SEQUENCE [LARGE SCALE GENOMIC DNA]</scope>
    <source>
        <strain evidence="3 4">F11</strain>
    </source>
</reference>
<dbReference type="Proteomes" id="UP000272025">
    <property type="component" value="Unassembled WGS sequence"/>
</dbReference>
<gene>
    <name evidence="3" type="ORF">SODALDRAFT_100898</name>
</gene>
<dbReference type="STRING" id="1314773.A0A3N2Q1J0"/>
<feature type="region of interest" description="Disordered" evidence="1">
    <location>
        <begin position="324"/>
        <end position="357"/>
    </location>
</feature>
<dbReference type="EMBL" id="ML119052">
    <property type="protein sequence ID" value="ROT40624.1"/>
    <property type="molecule type" value="Genomic_DNA"/>
</dbReference>
<accession>A0A3N2Q1J0</accession>
<dbReference type="RefSeq" id="XP_028468430.1">
    <property type="nucleotide sequence ID" value="XM_028606450.1"/>
</dbReference>
<keyword evidence="2" id="KW-1133">Transmembrane helix</keyword>
<dbReference type="OrthoDB" id="3357002at2759"/>
<evidence type="ECO:0000256" key="2">
    <source>
        <dbReference type="SAM" id="Phobius"/>
    </source>
</evidence>
<proteinExistence type="predicted"/>
<feature type="transmembrane region" description="Helical" evidence="2">
    <location>
        <begin position="104"/>
        <end position="127"/>
    </location>
</feature>
<feature type="compositionally biased region" description="Basic and acidic residues" evidence="1">
    <location>
        <begin position="324"/>
        <end position="339"/>
    </location>
</feature>
<organism evidence="3 4">
    <name type="scientific">Sodiomyces alkalinus (strain CBS 110278 / VKM F-3762 / F11)</name>
    <name type="common">Alkaliphilic filamentous fungus</name>
    <dbReference type="NCBI Taxonomy" id="1314773"/>
    <lineage>
        <taxon>Eukaryota</taxon>
        <taxon>Fungi</taxon>
        <taxon>Dikarya</taxon>
        <taxon>Ascomycota</taxon>
        <taxon>Pezizomycotina</taxon>
        <taxon>Sordariomycetes</taxon>
        <taxon>Hypocreomycetidae</taxon>
        <taxon>Glomerellales</taxon>
        <taxon>Plectosphaerellaceae</taxon>
        <taxon>Sodiomyces</taxon>
    </lineage>
</organism>
<keyword evidence="2" id="KW-0812">Transmembrane</keyword>
<dbReference type="PANTHER" id="PTHR35184">
    <property type="entry name" value="YALI0C10208P"/>
    <property type="match status" value="1"/>
</dbReference>
<feature type="transmembrane region" description="Helical" evidence="2">
    <location>
        <begin position="192"/>
        <end position="214"/>
    </location>
</feature>
<feature type="compositionally biased region" description="Polar residues" evidence="1">
    <location>
        <begin position="347"/>
        <end position="357"/>
    </location>
</feature>
<dbReference type="AlphaFoldDB" id="A0A3N2Q1J0"/>
<dbReference type="GeneID" id="39574928"/>
<dbReference type="PANTHER" id="PTHR35184:SF1">
    <property type="entry name" value="INTEGRAL MEMBRANE PROTEIN"/>
    <property type="match status" value="1"/>
</dbReference>
<evidence type="ECO:0000313" key="4">
    <source>
        <dbReference type="Proteomes" id="UP000272025"/>
    </source>
</evidence>
<feature type="transmembrane region" description="Helical" evidence="2">
    <location>
        <begin position="74"/>
        <end position="98"/>
    </location>
</feature>
<dbReference type="Pfam" id="PF11309">
    <property type="entry name" value="DUF3112"/>
    <property type="match status" value="2"/>
</dbReference>
<keyword evidence="2" id="KW-0472">Membrane</keyword>
<feature type="transmembrane region" description="Helical" evidence="2">
    <location>
        <begin position="254"/>
        <end position="276"/>
    </location>
</feature>
<keyword evidence="4" id="KW-1185">Reference proteome</keyword>
<sequence length="357" mass="38468">MSSGVPPSSVPGIDNARQYGPPPYTPQGALPGLVPSTTTDIPVSAVLIVLYVSLAVIAVRIIRSNKRRGTPFTPAALFVIIAVLRTLDLSLRIAYAVHQDDVNLAIAATVLSNAGVIVLIILNLLLGPRLMRSFFGPRRSATGWRRRISTLPFLMPIPLLPITLIAVINVIILTFFTMDPKVRSDCLTVQRVAVVVFTVLAFIPTPPSLAVALLSSSSTHSGSGLQPTAAKTGGLLTRVRHPGSYSGSVRTSALVLLTSSLLLTVGAAIRAVMIFSPGRSLSDPAWYHGRPAFYCFNFVIEILVMLLYLLVRFDRRFQIPVETDEKNRLEESMSDREETPGGETDVQGKSTAAGQDV</sequence>
<protein>
    <submittedName>
        <fullName evidence="3">Uncharacterized protein</fullName>
    </submittedName>
</protein>
<feature type="transmembrane region" description="Helical" evidence="2">
    <location>
        <begin position="291"/>
        <end position="311"/>
    </location>
</feature>
<name>A0A3N2Q1J0_SODAK</name>
<evidence type="ECO:0000256" key="1">
    <source>
        <dbReference type="SAM" id="MobiDB-lite"/>
    </source>
</evidence>
<feature type="transmembrane region" description="Helical" evidence="2">
    <location>
        <begin position="41"/>
        <end position="62"/>
    </location>
</feature>